<proteinExistence type="predicted"/>
<evidence type="ECO:0000256" key="1">
    <source>
        <dbReference type="SAM" id="MobiDB-lite"/>
    </source>
</evidence>
<feature type="compositionally biased region" description="Basic and acidic residues" evidence="1">
    <location>
        <begin position="290"/>
        <end position="299"/>
    </location>
</feature>
<evidence type="ECO:0000313" key="3">
    <source>
        <dbReference type="Proteomes" id="UP000267821"/>
    </source>
</evidence>
<dbReference type="AlphaFoldDB" id="A0A3N4M7R8"/>
<protein>
    <submittedName>
        <fullName evidence="2">Uncharacterized protein</fullName>
    </submittedName>
</protein>
<feature type="region of interest" description="Disordered" evidence="1">
    <location>
        <begin position="262"/>
        <end position="299"/>
    </location>
</feature>
<reference evidence="2 3" key="1">
    <citation type="journal article" date="2018" name="Nat. Ecol. Evol.">
        <title>Pezizomycetes genomes reveal the molecular basis of ectomycorrhizal truffle lifestyle.</title>
        <authorList>
            <person name="Murat C."/>
            <person name="Payen T."/>
            <person name="Noel B."/>
            <person name="Kuo A."/>
            <person name="Morin E."/>
            <person name="Chen J."/>
            <person name="Kohler A."/>
            <person name="Krizsan K."/>
            <person name="Balestrini R."/>
            <person name="Da Silva C."/>
            <person name="Montanini B."/>
            <person name="Hainaut M."/>
            <person name="Levati E."/>
            <person name="Barry K.W."/>
            <person name="Belfiori B."/>
            <person name="Cichocki N."/>
            <person name="Clum A."/>
            <person name="Dockter R.B."/>
            <person name="Fauchery L."/>
            <person name="Guy J."/>
            <person name="Iotti M."/>
            <person name="Le Tacon F."/>
            <person name="Lindquist E.A."/>
            <person name="Lipzen A."/>
            <person name="Malagnac F."/>
            <person name="Mello A."/>
            <person name="Molinier V."/>
            <person name="Miyauchi S."/>
            <person name="Poulain J."/>
            <person name="Riccioni C."/>
            <person name="Rubini A."/>
            <person name="Sitrit Y."/>
            <person name="Splivallo R."/>
            <person name="Traeger S."/>
            <person name="Wang M."/>
            <person name="Zifcakova L."/>
            <person name="Wipf D."/>
            <person name="Zambonelli A."/>
            <person name="Paolocci F."/>
            <person name="Nowrousian M."/>
            <person name="Ottonello S."/>
            <person name="Baldrian P."/>
            <person name="Spatafora J.W."/>
            <person name="Henrissat B."/>
            <person name="Nagy L.G."/>
            <person name="Aury J.M."/>
            <person name="Wincker P."/>
            <person name="Grigoriev I.V."/>
            <person name="Bonfante P."/>
            <person name="Martin F.M."/>
        </authorList>
    </citation>
    <scope>NUCLEOTIDE SEQUENCE [LARGE SCALE GENOMIC DNA]</scope>
    <source>
        <strain evidence="2 3">ATCC MYA-4762</strain>
    </source>
</reference>
<feature type="region of interest" description="Disordered" evidence="1">
    <location>
        <begin position="84"/>
        <end position="105"/>
    </location>
</feature>
<dbReference type="InParanoid" id="A0A3N4M7R8"/>
<dbReference type="EMBL" id="ML121528">
    <property type="protein sequence ID" value="RPB28852.1"/>
    <property type="molecule type" value="Genomic_DNA"/>
</dbReference>
<evidence type="ECO:0000313" key="2">
    <source>
        <dbReference type="EMBL" id="RPB28852.1"/>
    </source>
</evidence>
<gene>
    <name evidence="2" type="ORF">L211DRAFT_242588</name>
</gene>
<accession>A0A3N4M7R8</accession>
<dbReference type="Proteomes" id="UP000267821">
    <property type="component" value="Unassembled WGS sequence"/>
</dbReference>
<organism evidence="2 3">
    <name type="scientific">Terfezia boudieri ATCC MYA-4762</name>
    <dbReference type="NCBI Taxonomy" id="1051890"/>
    <lineage>
        <taxon>Eukaryota</taxon>
        <taxon>Fungi</taxon>
        <taxon>Dikarya</taxon>
        <taxon>Ascomycota</taxon>
        <taxon>Pezizomycotina</taxon>
        <taxon>Pezizomycetes</taxon>
        <taxon>Pezizales</taxon>
        <taxon>Pezizaceae</taxon>
        <taxon>Terfezia</taxon>
    </lineage>
</organism>
<keyword evidence="3" id="KW-1185">Reference proteome</keyword>
<name>A0A3N4M7R8_9PEZI</name>
<sequence length="299" mass="33661">MGIAAVPAHGRSGWRWAETGKTDGCFLAGWPCTMTRRLPGYVPHHRSKRDSPRKRREFQWARLPLARPLLAWRRCLADGQRWAPLVDRGPTAGNSDSSQHRPRRRSRGNGFVFRELFNDGRSNGRNLARGRARSYRRQMERYGPDQGRWGWGSVGGRGSTGSPRPLVIARTKAQSVFFSLEPETRRSSIIWFSIPKLASEPSDPASCRARPEHPNLLISKLRKIQQCLVMMHSWQGAEEQATLLEAQLTLLEGKLDLFLSEHGEDARSSETHVPATDDANGHVVTTSDPSARREEGENP</sequence>